<dbReference type="Proteomes" id="UP000784294">
    <property type="component" value="Unassembled WGS sequence"/>
</dbReference>
<organism evidence="1 2">
    <name type="scientific">Protopolystoma xenopodis</name>
    <dbReference type="NCBI Taxonomy" id="117903"/>
    <lineage>
        <taxon>Eukaryota</taxon>
        <taxon>Metazoa</taxon>
        <taxon>Spiralia</taxon>
        <taxon>Lophotrochozoa</taxon>
        <taxon>Platyhelminthes</taxon>
        <taxon>Monogenea</taxon>
        <taxon>Polyopisthocotylea</taxon>
        <taxon>Polystomatidea</taxon>
        <taxon>Polystomatidae</taxon>
        <taxon>Protopolystoma</taxon>
    </lineage>
</organism>
<name>A0A448WDA0_9PLAT</name>
<protein>
    <submittedName>
        <fullName evidence="1">Uncharacterized protein</fullName>
    </submittedName>
</protein>
<gene>
    <name evidence="1" type="ORF">PXEA_LOCUS2439</name>
</gene>
<reference evidence="1" key="1">
    <citation type="submission" date="2018-11" db="EMBL/GenBank/DDBJ databases">
        <authorList>
            <consortium name="Pathogen Informatics"/>
        </authorList>
    </citation>
    <scope>NUCLEOTIDE SEQUENCE</scope>
</reference>
<keyword evidence="2" id="KW-1185">Reference proteome</keyword>
<comment type="caution">
    <text evidence="1">The sequence shown here is derived from an EMBL/GenBank/DDBJ whole genome shotgun (WGS) entry which is preliminary data.</text>
</comment>
<dbReference type="EMBL" id="CAAALY010005216">
    <property type="protein sequence ID" value="VEL08999.1"/>
    <property type="molecule type" value="Genomic_DNA"/>
</dbReference>
<sequence length="126" mass="13714">MMLRMAILTDDADYDAGETFGNVTHPRFNFGNAHAGNGLRNRCVPLSLPTNMTKLRKQGLNPCGSQTANSAGQTISILQSDYMGVQVIPPSMDIPRIVPTFADTGRRKDLPTCSIILLLGESCYHC</sequence>
<evidence type="ECO:0000313" key="2">
    <source>
        <dbReference type="Proteomes" id="UP000784294"/>
    </source>
</evidence>
<proteinExistence type="predicted"/>
<dbReference type="AlphaFoldDB" id="A0A448WDA0"/>
<evidence type="ECO:0000313" key="1">
    <source>
        <dbReference type="EMBL" id="VEL08999.1"/>
    </source>
</evidence>
<accession>A0A448WDA0</accession>